<reference evidence="1 2" key="1">
    <citation type="submission" date="2024-09" db="EMBL/GenBank/DDBJ databases">
        <title>Chromosome-scale assembly of Riccia sorocarpa.</title>
        <authorList>
            <person name="Paukszto L."/>
        </authorList>
    </citation>
    <scope>NUCLEOTIDE SEQUENCE [LARGE SCALE GENOMIC DNA]</scope>
    <source>
        <strain evidence="1">LP-2024</strain>
        <tissue evidence="1">Aerial parts of the thallus</tissue>
    </source>
</reference>
<sequence length="337" mass="38433">METNGEAFLIKNAVKIVTQHTEEWVPVARAIINDTLQKRFRPITAILHEALQEVLAIQITADGSDQQSDQLQTTERILIYWKHQSARWLRGATYRQPMNEENTQHDIPNTEHITTRHRLPGAPWDQDFLIQYDQAELQNRERLNPRYRRPKTPERILQAAIPNSIDTQQRIGDAMASWLHGHGVQLAPMTHATSEPDSHMENASATYHPLTHLMTDVFGPLLLDDDHNDRPLEGMTANVDAEALPTIARSDGSKARDIGVADGFCSRCDITIETIEHLFWPRTRNRWKWLLEASQDSNTNLSIASSILHLADIAVFIKSRILLHFPLLVETCMQNMG</sequence>
<comment type="caution">
    <text evidence="1">The sequence shown here is derived from an EMBL/GenBank/DDBJ whole genome shotgun (WGS) entry which is preliminary data.</text>
</comment>
<keyword evidence="2" id="KW-1185">Reference proteome</keyword>
<dbReference type="EMBL" id="JBJQOH010000007">
    <property type="protein sequence ID" value="KAL3681439.1"/>
    <property type="molecule type" value="Genomic_DNA"/>
</dbReference>
<proteinExistence type="predicted"/>
<dbReference type="Proteomes" id="UP001633002">
    <property type="component" value="Unassembled WGS sequence"/>
</dbReference>
<evidence type="ECO:0000313" key="2">
    <source>
        <dbReference type="Proteomes" id="UP001633002"/>
    </source>
</evidence>
<organism evidence="1 2">
    <name type="scientific">Riccia sorocarpa</name>
    <dbReference type="NCBI Taxonomy" id="122646"/>
    <lineage>
        <taxon>Eukaryota</taxon>
        <taxon>Viridiplantae</taxon>
        <taxon>Streptophyta</taxon>
        <taxon>Embryophyta</taxon>
        <taxon>Marchantiophyta</taxon>
        <taxon>Marchantiopsida</taxon>
        <taxon>Marchantiidae</taxon>
        <taxon>Marchantiales</taxon>
        <taxon>Ricciaceae</taxon>
        <taxon>Riccia</taxon>
    </lineage>
</organism>
<dbReference type="AlphaFoldDB" id="A0ABD3GWG1"/>
<name>A0ABD3GWG1_9MARC</name>
<gene>
    <name evidence="1" type="ORF">R1sor_024395</name>
</gene>
<accession>A0ABD3GWG1</accession>
<evidence type="ECO:0000313" key="1">
    <source>
        <dbReference type="EMBL" id="KAL3681439.1"/>
    </source>
</evidence>
<protein>
    <submittedName>
        <fullName evidence="1">Uncharacterized protein</fullName>
    </submittedName>
</protein>